<reference evidence="2 3" key="1">
    <citation type="submission" date="2019-01" db="EMBL/GenBank/DDBJ databases">
        <authorList>
            <consortium name="Pathogen Informatics"/>
        </authorList>
    </citation>
    <scope>NUCLEOTIDE SEQUENCE [LARGE SCALE GENOMIC DNA]</scope>
    <source>
        <strain evidence="2 3">NCTC10146</strain>
    </source>
</reference>
<evidence type="ECO:0000313" key="3">
    <source>
        <dbReference type="Proteomes" id="UP000290495"/>
    </source>
</evidence>
<dbReference type="EMBL" id="LR215010">
    <property type="protein sequence ID" value="VEU69110.1"/>
    <property type="molecule type" value="Genomic_DNA"/>
</dbReference>
<dbReference type="RefSeq" id="WP_004795320.1">
    <property type="nucleotide sequence ID" value="NZ_LR215010.1"/>
</dbReference>
<proteinExistence type="predicted"/>
<accession>A0A449ARK1</accession>
<evidence type="ECO:0000313" key="2">
    <source>
        <dbReference type="EMBL" id="VEU69110.1"/>
    </source>
</evidence>
<protein>
    <submittedName>
        <fullName evidence="2">Domain of uncharacterized function(DUF2779)</fullName>
    </submittedName>
</protein>
<dbReference type="Pfam" id="PF11074">
    <property type="entry name" value="DUF2779"/>
    <property type="match status" value="1"/>
</dbReference>
<gene>
    <name evidence="2" type="ORF">NCTC10146_00593</name>
</gene>
<dbReference type="NCBIfam" id="NF045869">
    <property type="entry name" value="UU173_fam"/>
    <property type="match status" value="1"/>
</dbReference>
<dbReference type="Proteomes" id="UP000290495">
    <property type="component" value="Chromosome"/>
</dbReference>
<dbReference type="InterPro" id="IPR021301">
    <property type="entry name" value="DUF2779"/>
</dbReference>
<dbReference type="AlphaFoldDB" id="A0A449ARK1"/>
<evidence type="ECO:0000259" key="1">
    <source>
        <dbReference type="Pfam" id="PF11074"/>
    </source>
</evidence>
<feature type="domain" description="DUF2779" evidence="1">
    <location>
        <begin position="544"/>
        <end position="685"/>
    </location>
</feature>
<sequence length="853" mass="100837">MKESKNVVPITWSIFKRVFGLNPSIIFNGEKIVEYLEKYLNNKNDYEEDIDEDLEDSSSIINYALIDELGIESISKQLHELNLINSKEEIETYIEIFASNFFQYKNKAEDFIINELKIEQQNLKVVSATLKQELKIEQTNKHLEDAIINKKNIFILNPVFSYNEKDEQTEFKFIASPFGVHVNNGKIDLYLLSYTSKSKGETYFQSFYLYWLLKNIGVEINRIKNIIIDPRTKIFNSVKKGQLNFVITESANMSSTVSKSKSKGYIDYINDIEFVMKKTGWNLLVNNEKFINKDSYNWPISLRETSCENSFVHCAINKKILLNELSINKILYNENQIDDLNIFYDKVKDDLNNTKYSGSDRWKNLYLSFESGNLWNKQVSVPSLKEETKSSLKEHYIFQDFKWYTSVIRKAYKEFSKELNIDALLFFGYWFNSDGELTNSIHQINYWLENEKINYKINIDRFEISKDFIKENKQLTFLLRELILKRENLEFINYSGNFKKVKNVREIVALKESMDEFKMIPNTFDINALNVIKKLHIKDKRISWYDYEGLSDIFPPIDGVDSYNQTVYQVSVIITQNGVEKSVENIVKDPKHFTYNDYVEIIDSIYANGADYFVVFNKGYENTRNSEMLRMIKNKIFTENDEAFIEWLKNRYSAKDKQEAFLIVEQRIKWINENTIDLAEVFTPKSTEKMQNRSIDNIYEFELKDSKFIFKKANEDFLKIKKVAYFQISYLKFFYSIKKIEKYITENNIHLPHMITPYSSLKIQKGTMAMSEAVNRFLEATNDAVWETNVVPELKKYCENDVRAMIMVYDLIMHAARQIFSNLSEFEYKLIDTNNYVANNEYKVVNNELKFGE</sequence>
<organism evidence="2 3">
    <name type="scientific">Mycoplasmopsis canis</name>
    <dbReference type="NCBI Taxonomy" id="29555"/>
    <lineage>
        <taxon>Bacteria</taxon>
        <taxon>Bacillati</taxon>
        <taxon>Mycoplasmatota</taxon>
        <taxon>Mycoplasmoidales</taxon>
        <taxon>Metamycoplasmataceae</taxon>
        <taxon>Mycoplasmopsis</taxon>
    </lineage>
</organism>
<name>A0A449ARK1_9BACT</name>